<accession>A0ABQ9ZC43</accession>
<protein>
    <submittedName>
        <fullName evidence="1">Uncharacterized protein</fullName>
    </submittedName>
</protein>
<proteinExistence type="predicted"/>
<evidence type="ECO:0000313" key="2">
    <source>
        <dbReference type="Proteomes" id="UP001234178"/>
    </source>
</evidence>
<reference evidence="1 2" key="1">
    <citation type="journal article" date="2023" name="Nucleic Acids Res.">
        <title>The hologenome of Daphnia magna reveals possible DNA methylation and microbiome-mediated evolution of the host genome.</title>
        <authorList>
            <person name="Chaturvedi A."/>
            <person name="Li X."/>
            <person name="Dhandapani V."/>
            <person name="Marshall H."/>
            <person name="Kissane S."/>
            <person name="Cuenca-Cambronero M."/>
            <person name="Asole G."/>
            <person name="Calvet F."/>
            <person name="Ruiz-Romero M."/>
            <person name="Marangio P."/>
            <person name="Guigo R."/>
            <person name="Rago D."/>
            <person name="Mirbahai L."/>
            <person name="Eastwood N."/>
            <person name="Colbourne J.K."/>
            <person name="Zhou J."/>
            <person name="Mallon E."/>
            <person name="Orsini L."/>
        </authorList>
    </citation>
    <scope>NUCLEOTIDE SEQUENCE [LARGE SCALE GENOMIC DNA]</scope>
    <source>
        <strain evidence="1">LRV0_1</strain>
    </source>
</reference>
<comment type="caution">
    <text evidence="1">The sequence shown here is derived from an EMBL/GenBank/DDBJ whole genome shotgun (WGS) entry which is preliminary data.</text>
</comment>
<keyword evidence="2" id="KW-1185">Reference proteome</keyword>
<gene>
    <name evidence="1" type="ORF">OUZ56_019609</name>
</gene>
<sequence>MYEKFNYLTTVKPETKDKAEKELSKEEHLPAQLNHFYLAEELLSLLWYDHHTLRWSYRFRFPPKPRILNNDVSVTMKR</sequence>
<dbReference type="Proteomes" id="UP001234178">
    <property type="component" value="Unassembled WGS sequence"/>
</dbReference>
<dbReference type="EMBL" id="JAOYFB010000003">
    <property type="protein sequence ID" value="KAK4010466.1"/>
    <property type="molecule type" value="Genomic_DNA"/>
</dbReference>
<evidence type="ECO:0000313" key="1">
    <source>
        <dbReference type="EMBL" id="KAK4010466.1"/>
    </source>
</evidence>
<organism evidence="1 2">
    <name type="scientific">Daphnia magna</name>
    <dbReference type="NCBI Taxonomy" id="35525"/>
    <lineage>
        <taxon>Eukaryota</taxon>
        <taxon>Metazoa</taxon>
        <taxon>Ecdysozoa</taxon>
        <taxon>Arthropoda</taxon>
        <taxon>Crustacea</taxon>
        <taxon>Branchiopoda</taxon>
        <taxon>Diplostraca</taxon>
        <taxon>Cladocera</taxon>
        <taxon>Anomopoda</taxon>
        <taxon>Daphniidae</taxon>
        <taxon>Daphnia</taxon>
    </lineage>
</organism>
<name>A0ABQ9ZC43_9CRUS</name>